<dbReference type="RefSeq" id="XP_022460900.1">
    <property type="nucleotide sequence ID" value="XM_022606027.1"/>
</dbReference>
<evidence type="ECO:0000313" key="6">
    <source>
        <dbReference type="EMBL" id="CDK28911.1"/>
    </source>
</evidence>
<dbReference type="Gene3D" id="1.10.20.10">
    <property type="entry name" value="Histone, subunit A"/>
    <property type="match status" value="1"/>
</dbReference>
<evidence type="ECO:0000256" key="2">
    <source>
        <dbReference type="ARBA" id="ARBA00022763"/>
    </source>
</evidence>
<dbReference type="GO" id="GO:0000712">
    <property type="term" value="P:resolution of meiotic recombination intermediates"/>
    <property type="evidence" value="ECO:0007669"/>
    <property type="project" value="TreeGrafter"/>
</dbReference>
<keyword evidence="4" id="KW-0234">DNA repair</keyword>
<evidence type="ECO:0008006" key="8">
    <source>
        <dbReference type="Google" id="ProtNLM"/>
    </source>
</evidence>
<dbReference type="GeneID" id="34522288"/>
<evidence type="ECO:0000256" key="5">
    <source>
        <dbReference type="SAM" id="MobiDB-lite"/>
    </source>
</evidence>
<dbReference type="GO" id="GO:0003677">
    <property type="term" value="F:DNA binding"/>
    <property type="evidence" value="ECO:0007669"/>
    <property type="project" value="UniProtKB-KW"/>
</dbReference>
<evidence type="ECO:0000256" key="1">
    <source>
        <dbReference type="ARBA" id="ARBA00006612"/>
    </source>
</evidence>
<dbReference type="GO" id="GO:0003682">
    <property type="term" value="F:chromatin binding"/>
    <property type="evidence" value="ECO:0007669"/>
    <property type="project" value="TreeGrafter"/>
</dbReference>
<dbReference type="STRING" id="1382522.W6MQE4"/>
<dbReference type="GO" id="GO:0046982">
    <property type="term" value="F:protein heterodimerization activity"/>
    <property type="evidence" value="ECO:0007669"/>
    <property type="project" value="InterPro"/>
</dbReference>
<dbReference type="HOGENOM" id="CLU_1759099_0_0_1"/>
<dbReference type="Pfam" id="PF15630">
    <property type="entry name" value="CENP-S"/>
    <property type="match status" value="2"/>
</dbReference>
<evidence type="ECO:0000313" key="7">
    <source>
        <dbReference type="Proteomes" id="UP000019384"/>
    </source>
</evidence>
<organism evidence="6 7">
    <name type="scientific">Kuraishia capsulata CBS 1993</name>
    <dbReference type="NCBI Taxonomy" id="1382522"/>
    <lineage>
        <taxon>Eukaryota</taxon>
        <taxon>Fungi</taxon>
        <taxon>Dikarya</taxon>
        <taxon>Ascomycota</taxon>
        <taxon>Saccharomycotina</taxon>
        <taxon>Pichiomycetes</taxon>
        <taxon>Pichiales</taxon>
        <taxon>Pichiaceae</taxon>
        <taxon>Kuraishia</taxon>
    </lineage>
</organism>
<dbReference type="GO" id="GO:0031297">
    <property type="term" value="P:replication fork processing"/>
    <property type="evidence" value="ECO:0007669"/>
    <property type="project" value="TreeGrafter"/>
</dbReference>
<dbReference type="AlphaFoldDB" id="W6MQE4"/>
<reference evidence="6" key="1">
    <citation type="submission" date="2013-12" db="EMBL/GenBank/DDBJ databases">
        <authorList>
            <person name="Genoscope - CEA"/>
        </authorList>
    </citation>
    <scope>NUCLEOTIDE SEQUENCE</scope>
    <source>
        <strain evidence="6">CBS 1993</strain>
    </source>
</reference>
<reference evidence="6" key="2">
    <citation type="submission" date="2014-02" db="EMBL/GenBank/DDBJ databases">
        <title>Complete DNA sequence of /Kuraishia capsulata/ illustrates novel genomic features among budding yeasts (/Saccharomycotina/).</title>
        <authorList>
            <person name="Morales L."/>
            <person name="Noel B."/>
            <person name="Porcel B."/>
            <person name="Marcet-Houben M."/>
            <person name="Hullo M-F."/>
            <person name="Sacerdot C."/>
            <person name="Tekaia F."/>
            <person name="Leh-Louis V."/>
            <person name="Despons L."/>
            <person name="Khanna V."/>
            <person name="Aury J-M."/>
            <person name="Barbe V."/>
            <person name="Couloux A."/>
            <person name="Labadie K."/>
            <person name="Pelletier E."/>
            <person name="Souciet J-L."/>
            <person name="Boekhout T."/>
            <person name="Gabaldon T."/>
            <person name="Wincker P."/>
            <person name="Dujon B."/>
        </authorList>
    </citation>
    <scope>NUCLEOTIDE SEQUENCE</scope>
    <source>
        <strain evidence="6">CBS 1993</strain>
    </source>
</reference>
<accession>W6MQE4</accession>
<dbReference type="OrthoDB" id="1872155at2759"/>
<name>W6MQE4_9ASCO</name>
<evidence type="ECO:0000256" key="4">
    <source>
        <dbReference type="ARBA" id="ARBA00023204"/>
    </source>
</evidence>
<dbReference type="InterPro" id="IPR029003">
    <property type="entry name" value="CENP-S/Mhf1"/>
</dbReference>
<evidence type="ECO:0000256" key="3">
    <source>
        <dbReference type="ARBA" id="ARBA00023125"/>
    </source>
</evidence>
<keyword evidence="2" id="KW-0227">DNA damage</keyword>
<protein>
    <recommendedName>
        <fullName evidence="8">MHF histone-fold complex subunit 1</fullName>
    </recommendedName>
</protein>
<dbReference type="InterPro" id="IPR009072">
    <property type="entry name" value="Histone-fold"/>
</dbReference>
<dbReference type="CDD" id="cd22919">
    <property type="entry name" value="HFD_CENP-S"/>
    <property type="match status" value="1"/>
</dbReference>
<gene>
    <name evidence="6" type="ORF">KUCA_T00004896001</name>
</gene>
<dbReference type="Proteomes" id="UP000019384">
    <property type="component" value="Unassembled WGS sequence"/>
</dbReference>
<proteinExistence type="inferred from homology"/>
<dbReference type="PANTHER" id="PTHR22980">
    <property type="entry name" value="CORTISTATIN"/>
    <property type="match status" value="1"/>
</dbReference>
<feature type="compositionally biased region" description="Acidic residues" evidence="5">
    <location>
        <begin position="129"/>
        <end position="142"/>
    </location>
</feature>
<keyword evidence="7" id="KW-1185">Reference proteome</keyword>
<dbReference type="GO" id="GO:0071821">
    <property type="term" value="C:FANCM-MHF complex"/>
    <property type="evidence" value="ECO:0007669"/>
    <property type="project" value="InterPro"/>
</dbReference>
<dbReference type="GO" id="GO:0006281">
    <property type="term" value="P:DNA repair"/>
    <property type="evidence" value="ECO:0007669"/>
    <property type="project" value="UniProtKB-KW"/>
</dbReference>
<dbReference type="PANTHER" id="PTHR22980:SF0">
    <property type="entry name" value="CENTROMERE PROTEIN S"/>
    <property type="match status" value="1"/>
</dbReference>
<dbReference type="EMBL" id="HG793130">
    <property type="protein sequence ID" value="CDK28911.1"/>
    <property type="molecule type" value="Genomic_DNA"/>
</dbReference>
<keyword evidence="3" id="KW-0238">DNA-binding</keyword>
<feature type="region of interest" description="Disordered" evidence="5">
    <location>
        <begin position="123"/>
        <end position="148"/>
    </location>
</feature>
<sequence length="148" mass="16938">MKNMTPKEKEIAGNLKAALWYNVSKMVEHEVALLNTNSDHEEEITASDTFVAGMVELVYNQARKYQEVIDRVDCMLTKTVSLGEDLESFAKHAKRKTISPQDLYMVTRRNNVLTEEIQKFQRGETVQDPADDELSDLDEAELLELTRS</sequence>
<dbReference type="SUPFAM" id="SSF47113">
    <property type="entry name" value="Histone-fold"/>
    <property type="match status" value="1"/>
</dbReference>
<comment type="similarity">
    <text evidence="1">Belongs to the TAF9 family. CENP-S/MHF1 subfamily.</text>
</comment>